<feature type="signal peptide" evidence="2">
    <location>
        <begin position="1"/>
        <end position="18"/>
    </location>
</feature>
<name>Q6IKD0_DROME</name>
<dbReference type="AlphaFoldDB" id="Q6IKD0"/>
<accession>Q6IKD0</accession>
<feature type="chain" id="PRO_5004275843" evidence="2">
    <location>
        <begin position="19"/>
        <end position="197"/>
    </location>
</feature>
<reference evidence="3" key="1">
    <citation type="journal article" date="2003" name="Genome Biol.">
        <title>An integrated gene annotation and transcriptional profiling approach towards the full gene content of the Drosophila genome.</title>
        <authorList>
            <person name="Hild M."/>
            <person name="Beckmann B."/>
            <person name="Haas S.A."/>
            <person name="Koch B."/>
            <person name="Solovyev V."/>
            <person name="Busold C."/>
            <person name="Fellenberg K."/>
            <person name="Boutros M."/>
            <person name="Vingron M."/>
            <person name="Sauer F."/>
            <person name="Hoheisel J.D."/>
            <person name="Paro R."/>
        </authorList>
    </citation>
    <scope>NUCLEOTIDE SEQUENCE</scope>
</reference>
<proteinExistence type="predicted"/>
<evidence type="ECO:0000313" key="3">
    <source>
        <dbReference type="EMBL" id="DAA03942.1"/>
    </source>
</evidence>
<sequence length="197" mass="22261">MNGMGLTFGGFVLHVAAATFLQQLRQLQQQLRHEQQHSFVARWGSKISCLCKLFVDNFVCYKSPHATRPDRGLYAKDSQPSNREENRRPWSDVAKTKALKRTPPARTRSAFWPWPIAALMTPLLSAQVPKCCLSSSIPCQSSATFQAHANTIILEAGFRLRLPFLSPMKSLARLKEDSSRSSADSKSKSNSRLRRWQ</sequence>
<feature type="region of interest" description="Disordered" evidence="1">
    <location>
        <begin position="71"/>
        <end position="90"/>
    </location>
</feature>
<protein>
    <submittedName>
        <fullName evidence="3">HDC12867</fullName>
    </submittedName>
</protein>
<feature type="region of interest" description="Disordered" evidence="1">
    <location>
        <begin position="175"/>
        <end position="197"/>
    </location>
</feature>
<evidence type="ECO:0000256" key="1">
    <source>
        <dbReference type="SAM" id="MobiDB-lite"/>
    </source>
</evidence>
<keyword evidence="2" id="KW-0732">Signal</keyword>
<feature type="compositionally biased region" description="Basic and acidic residues" evidence="1">
    <location>
        <begin position="175"/>
        <end position="187"/>
    </location>
</feature>
<evidence type="ECO:0000256" key="2">
    <source>
        <dbReference type="SAM" id="SignalP"/>
    </source>
</evidence>
<organism evidence="3">
    <name type="scientific">Drosophila melanogaster</name>
    <name type="common">Fruit fly</name>
    <dbReference type="NCBI Taxonomy" id="7227"/>
    <lineage>
        <taxon>Eukaryota</taxon>
        <taxon>Metazoa</taxon>
        <taxon>Ecdysozoa</taxon>
        <taxon>Arthropoda</taxon>
        <taxon>Hexapoda</taxon>
        <taxon>Insecta</taxon>
        <taxon>Pterygota</taxon>
        <taxon>Neoptera</taxon>
        <taxon>Endopterygota</taxon>
        <taxon>Diptera</taxon>
        <taxon>Brachycera</taxon>
        <taxon>Muscomorpha</taxon>
        <taxon>Ephydroidea</taxon>
        <taxon>Drosophilidae</taxon>
        <taxon>Drosophila</taxon>
        <taxon>Sophophora</taxon>
    </lineage>
</organism>
<gene>
    <name evidence="3" type="ORF">HDC12867</name>
</gene>
<dbReference type="EMBL" id="BK002436">
    <property type="protein sequence ID" value="DAA03942.1"/>
    <property type="molecule type" value="Genomic_DNA"/>
</dbReference>